<dbReference type="Pfam" id="PF02743">
    <property type="entry name" value="dCache_1"/>
    <property type="match status" value="1"/>
</dbReference>
<dbReference type="GO" id="GO:0006935">
    <property type="term" value="P:chemotaxis"/>
    <property type="evidence" value="ECO:0007669"/>
    <property type="project" value="UniProtKB-KW"/>
</dbReference>
<feature type="transmembrane region" description="Helical" evidence="10">
    <location>
        <begin position="270"/>
        <end position="294"/>
    </location>
</feature>
<dbReference type="AlphaFoldDB" id="A0A845BU54"/>
<protein>
    <submittedName>
        <fullName evidence="13">HAMP domain-containing protein</fullName>
    </submittedName>
</protein>
<keyword evidence="6 10" id="KW-0472">Membrane</keyword>
<proteinExistence type="inferred from homology"/>
<comment type="similarity">
    <text evidence="8">Belongs to the methyl-accepting chemotaxis (MCP) protein family.</text>
</comment>
<dbReference type="CDD" id="cd11386">
    <property type="entry name" value="MCP_signal"/>
    <property type="match status" value="1"/>
</dbReference>
<dbReference type="SUPFAM" id="SSF103190">
    <property type="entry name" value="Sensory domain-like"/>
    <property type="match status" value="1"/>
</dbReference>
<keyword evidence="14" id="KW-1185">Reference proteome</keyword>
<dbReference type="SMART" id="SM00304">
    <property type="entry name" value="HAMP"/>
    <property type="match status" value="1"/>
</dbReference>
<evidence type="ECO:0000256" key="8">
    <source>
        <dbReference type="ARBA" id="ARBA00029447"/>
    </source>
</evidence>
<evidence type="ECO:0000259" key="12">
    <source>
        <dbReference type="PROSITE" id="PS50885"/>
    </source>
</evidence>
<dbReference type="CDD" id="cd12912">
    <property type="entry name" value="PDC2_MCP_like"/>
    <property type="match status" value="1"/>
</dbReference>
<dbReference type="Proteomes" id="UP000467214">
    <property type="component" value="Unassembled WGS sequence"/>
</dbReference>
<keyword evidence="5 10" id="KW-1133">Transmembrane helix</keyword>
<dbReference type="SUPFAM" id="SSF58104">
    <property type="entry name" value="Methyl-accepting chemotaxis protein (MCP) signaling domain"/>
    <property type="match status" value="1"/>
</dbReference>
<dbReference type="Gene3D" id="3.30.450.20">
    <property type="entry name" value="PAS domain"/>
    <property type="match status" value="2"/>
</dbReference>
<accession>A0A845BU54</accession>
<keyword evidence="3" id="KW-0145">Chemotaxis</keyword>
<dbReference type="Pfam" id="PF00015">
    <property type="entry name" value="MCPsignal"/>
    <property type="match status" value="1"/>
</dbReference>
<sequence length="625" mass="65949">MKSLKSKLMALTALFMLLLTLILVSVAYTQMHSTINQSTDFEFDARVDGQSNFIENWVADKKSQLSAQTQTILQPDALRGLKQGAAGGGFVVNYVGFADGRSLFSDEWVAPADYSITNRDWFKQARAVGKPIVTAPYVDEASKKLTVTIAVPFNTGGQFGGVIAGDIFVDGLVKAVIGDKVRGGGYSFIVDGDGKLIAHPQAELVLKDIRSVAPELTKERIVEVAAANQAQEAEIGGQDMRYAIQAIDGTNWYVGVAVPLAVTEAPLDDLLVSVTGFAVLALLLMVPLASGLVGRMLAGLGGLKDAMVEISQGDADLTLTLPVHGQDEIAQTAAAFNAFILRLNQLFGGLRQNATTVVGGVGEASGLVGKVAVSSRELSDVSSANAATLEQITVSITHIADNAGEADSLLCETRNELENSAQSMERLSGGMEGTVASVRALETMLASLNTRSQDISGITHVIRDIADQTNLLALNAAIEAARAGEQGRGFAVVADEVRKLAERTTQATQEIATMVGAIRSETAQAVGDVNKTVDAVENGVSVTREAVGQIGKIRLSMSGVVDKMKEISHSTSEQQHATTLIAQSTEQINGRVLENDAVLQDVSATLQGLNSTAGKMDAEFGRFKL</sequence>
<evidence type="ECO:0000256" key="3">
    <source>
        <dbReference type="ARBA" id="ARBA00022500"/>
    </source>
</evidence>
<evidence type="ECO:0000313" key="13">
    <source>
        <dbReference type="EMBL" id="MXR37696.1"/>
    </source>
</evidence>
<organism evidence="13 14">
    <name type="scientific">Craterilacuibacter sinensis</name>
    <dbReference type="NCBI Taxonomy" id="2686017"/>
    <lineage>
        <taxon>Bacteria</taxon>
        <taxon>Pseudomonadati</taxon>
        <taxon>Pseudomonadota</taxon>
        <taxon>Betaproteobacteria</taxon>
        <taxon>Neisseriales</taxon>
        <taxon>Neisseriaceae</taxon>
        <taxon>Craterilacuibacter</taxon>
    </lineage>
</organism>
<evidence type="ECO:0000256" key="10">
    <source>
        <dbReference type="SAM" id="Phobius"/>
    </source>
</evidence>
<name>A0A845BU54_9NEIS</name>
<dbReference type="EMBL" id="WSSB01000011">
    <property type="protein sequence ID" value="MXR37696.1"/>
    <property type="molecule type" value="Genomic_DNA"/>
</dbReference>
<dbReference type="GO" id="GO:0005886">
    <property type="term" value="C:plasma membrane"/>
    <property type="evidence" value="ECO:0007669"/>
    <property type="project" value="UniProtKB-SubCell"/>
</dbReference>
<dbReference type="InterPro" id="IPR004089">
    <property type="entry name" value="MCPsignal_dom"/>
</dbReference>
<evidence type="ECO:0000256" key="5">
    <source>
        <dbReference type="ARBA" id="ARBA00022989"/>
    </source>
</evidence>
<keyword evidence="4 10" id="KW-0812">Transmembrane</keyword>
<dbReference type="Pfam" id="PF00672">
    <property type="entry name" value="HAMP"/>
    <property type="match status" value="1"/>
</dbReference>
<dbReference type="InterPro" id="IPR003660">
    <property type="entry name" value="HAMP_dom"/>
</dbReference>
<gene>
    <name evidence="13" type="ORF">GQF02_12000</name>
</gene>
<evidence type="ECO:0000256" key="6">
    <source>
        <dbReference type="ARBA" id="ARBA00023136"/>
    </source>
</evidence>
<comment type="caution">
    <text evidence="13">The sequence shown here is derived from an EMBL/GenBank/DDBJ whole genome shotgun (WGS) entry which is preliminary data.</text>
</comment>
<dbReference type="CDD" id="cd12913">
    <property type="entry name" value="PDC1_MCP_like"/>
    <property type="match status" value="1"/>
</dbReference>
<dbReference type="InterPro" id="IPR029151">
    <property type="entry name" value="Sensor-like_sf"/>
</dbReference>
<dbReference type="InterPro" id="IPR033479">
    <property type="entry name" value="dCache_1"/>
</dbReference>
<dbReference type="RefSeq" id="WP_160797442.1">
    <property type="nucleotide sequence ID" value="NZ_WSSB01000011.1"/>
</dbReference>
<dbReference type="FunFam" id="1.10.287.950:FF:000001">
    <property type="entry name" value="Methyl-accepting chemotaxis sensory transducer"/>
    <property type="match status" value="1"/>
</dbReference>
<dbReference type="PROSITE" id="PS50885">
    <property type="entry name" value="HAMP"/>
    <property type="match status" value="1"/>
</dbReference>
<feature type="domain" description="HAMP" evidence="12">
    <location>
        <begin position="294"/>
        <end position="348"/>
    </location>
</feature>
<evidence type="ECO:0000256" key="1">
    <source>
        <dbReference type="ARBA" id="ARBA00004651"/>
    </source>
</evidence>
<evidence type="ECO:0000256" key="7">
    <source>
        <dbReference type="ARBA" id="ARBA00023224"/>
    </source>
</evidence>
<feature type="domain" description="Methyl-accepting transducer" evidence="11">
    <location>
        <begin position="353"/>
        <end position="589"/>
    </location>
</feature>
<dbReference type="PANTHER" id="PTHR32089">
    <property type="entry name" value="METHYL-ACCEPTING CHEMOTAXIS PROTEIN MCPB"/>
    <property type="match status" value="1"/>
</dbReference>
<dbReference type="PROSITE" id="PS50111">
    <property type="entry name" value="CHEMOTAXIS_TRANSDUC_2"/>
    <property type="match status" value="1"/>
</dbReference>
<dbReference type="CDD" id="cd06225">
    <property type="entry name" value="HAMP"/>
    <property type="match status" value="1"/>
</dbReference>
<evidence type="ECO:0000256" key="2">
    <source>
        <dbReference type="ARBA" id="ARBA00022475"/>
    </source>
</evidence>
<evidence type="ECO:0000256" key="9">
    <source>
        <dbReference type="PROSITE-ProRule" id="PRU00284"/>
    </source>
</evidence>
<reference evidence="13 14" key="1">
    <citation type="submission" date="2019-12" db="EMBL/GenBank/DDBJ databases">
        <title>Neisseriaceae gen. nov. sp. Genome sequencing and assembly.</title>
        <authorList>
            <person name="Liu Z."/>
            <person name="Li A."/>
        </authorList>
    </citation>
    <scope>NUCLEOTIDE SEQUENCE [LARGE SCALE GENOMIC DNA]</scope>
    <source>
        <strain evidence="13 14">B2N2-7</strain>
    </source>
</reference>
<dbReference type="SMART" id="SM00283">
    <property type="entry name" value="MA"/>
    <property type="match status" value="1"/>
</dbReference>
<keyword evidence="2" id="KW-1003">Cell membrane</keyword>
<dbReference type="PANTHER" id="PTHR32089:SF112">
    <property type="entry name" value="LYSOZYME-LIKE PROTEIN-RELATED"/>
    <property type="match status" value="1"/>
</dbReference>
<evidence type="ECO:0000259" key="11">
    <source>
        <dbReference type="PROSITE" id="PS50111"/>
    </source>
</evidence>
<dbReference type="GO" id="GO:0007165">
    <property type="term" value="P:signal transduction"/>
    <property type="evidence" value="ECO:0007669"/>
    <property type="project" value="UniProtKB-KW"/>
</dbReference>
<keyword evidence="7 9" id="KW-0807">Transducer</keyword>
<dbReference type="Gene3D" id="1.10.287.950">
    <property type="entry name" value="Methyl-accepting chemotaxis protein"/>
    <property type="match status" value="1"/>
</dbReference>
<comment type="subcellular location">
    <subcellularLocation>
        <location evidence="1">Cell membrane</location>
        <topology evidence="1">Multi-pass membrane protein</topology>
    </subcellularLocation>
</comment>
<evidence type="ECO:0000256" key="4">
    <source>
        <dbReference type="ARBA" id="ARBA00022692"/>
    </source>
</evidence>
<evidence type="ECO:0000313" key="14">
    <source>
        <dbReference type="Proteomes" id="UP000467214"/>
    </source>
</evidence>